<dbReference type="SUPFAM" id="SSF111126">
    <property type="entry name" value="Ligand-binding domain in the NO signalling and Golgi transport"/>
    <property type="match status" value="1"/>
</dbReference>
<dbReference type="OrthoDB" id="9114748at2"/>
<protein>
    <submittedName>
        <fullName evidence="2">V4R domain-containing protein</fullName>
    </submittedName>
</protein>
<name>A0A1I7LP29_9BURK</name>
<sequence length="169" mass="18090">MSVFKDRLRFDEQAGAIHDADRRYLLMRADVLMGMLHELPPATGAAVLEALAASTRKHGGKSLAAYLGAAGRARLRQTVIDSAAGLGWGVWRITGADGRLEQRLELEVENSPFVQGHGPSGRPVCAPINGILHSLAGVLLDGEVAVTEHRCAAQHGGVCRFSARRLSNF</sequence>
<dbReference type="SMART" id="SM00989">
    <property type="entry name" value="V4R"/>
    <property type="match status" value="1"/>
</dbReference>
<evidence type="ECO:0000313" key="3">
    <source>
        <dbReference type="Proteomes" id="UP000199391"/>
    </source>
</evidence>
<reference evidence="3" key="1">
    <citation type="submission" date="2016-10" db="EMBL/GenBank/DDBJ databases">
        <authorList>
            <person name="Varghese N."/>
            <person name="Submissions S."/>
        </authorList>
    </citation>
    <scope>NUCLEOTIDE SEQUENCE [LARGE SCALE GENOMIC DNA]</scope>
    <source>
        <strain evidence="3">CGMCC 1.11014</strain>
    </source>
</reference>
<gene>
    <name evidence="2" type="ORF">SAMN05216552_103412</name>
</gene>
<dbReference type="EMBL" id="FPBO01000034">
    <property type="protein sequence ID" value="SFV11442.1"/>
    <property type="molecule type" value="Genomic_DNA"/>
</dbReference>
<keyword evidence="3" id="KW-1185">Reference proteome</keyword>
<dbReference type="AlphaFoldDB" id="A0A1I7LP29"/>
<organism evidence="2 3">
    <name type="scientific">Pseudoduganella namucuonensis</name>
    <dbReference type="NCBI Taxonomy" id="1035707"/>
    <lineage>
        <taxon>Bacteria</taxon>
        <taxon>Pseudomonadati</taxon>
        <taxon>Pseudomonadota</taxon>
        <taxon>Betaproteobacteria</taxon>
        <taxon>Burkholderiales</taxon>
        <taxon>Oxalobacteraceae</taxon>
        <taxon>Telluria group</taxon>
        <taxon>Pseudoduganella</taxon>
    </lineage>
</organism>
<dbReference type="Pfam" id="PF02830">
    <property type="entry name" value="V4R"/>
    <property type="match status" value="1"/>
</dbReference>
<dbReference type="RefSeq" id="WP_093558767.1">
    <property type="nucleotide sequence ID" value="NZ_FPBO01000034.1"/>
</dbReference>
<dbReference type="Proteomes" id="UP000199391">
    <property type="component" value="Unassembled WGS sequence"/>
</dbReference>
<feature type="domain" description="4-vinyl reductase 4VR" evidence="1">
    <location>
        <begin position="103"/>
        <end position="165"/>
    </location>
</feature>
<dbReference type="Gene3D" id="3.30.1380.20">
    <property type="entry name" value="Trafficking protein particle complex subunit 3"/>
    <property type="match status" value="1"/>
</dbReference>
<proteinExistence type="predicted"/>
<dbReference type="InterPro" id="IPR004096">
    <property type="entry name" value="V4R"/>
</dbReference>
<dbReference type="InterPro" id="IPR024096">
    <property type="entry name" value="NO_sig/Golgi_transp_ligand-bd"/>
</dbReference>
<evidence type="ECO:0000259" key="1">
    <source>
        <dbReference type="SMART" id="SM00989"/>
    </source>
</evidence>
<dbReference type="STRING" id="1035707.SAMN05216552_103412"/>
<accession>A0A1I7LP29</accession>
<evidence type="ECO:0000313" key="2">
    <source>
        <dbReference type="EMBL" id="SFV11442.1"/>
    </source>
</evidence>